<evidence type="ECO:0000313" key="3">
    <source>
        <dbReference type="EMBL" id="RVX71903.1"/>
    </source>
</evidence>
<accession>A0A438N842</accession>
<feature type="compositionally biased region" description="Pro residues" evidence="1">
    <location>
        <begin position="240"/>
        <end position="253"/>
    </location>
</feature>
<evidence type="ECO:0000256" key="2">
    <source>
        <dbReference type="SAM" id="Phobius"/>
    </source>
</evidence>
<keyword evidence="2" id="KW-0472">Membrane</keyword>
<keyword evidence="2" id="KW-1133">Transmembrane helix</keyword>
<proteinExistence type="predicted"/>
<name>A0A438N842_EXOME</name>
<reference evidence="3 4" key="1">
    <citation type="submission" date="2017-03" db="EMBL/GenBank/DDBJ databases">
        <title>Genomes of endolithic fungi from Antarctica.</title>
        <authorList>
            <person name="Coleine C."/>
            <person name="Masonjones S."/>
            <person name="Stajich J.E."/>
        </authorList>
    </citation>
    <scope>NUCLEOTIDE SEQUENCE [LARGE SCALE GENOMIC DNA]</scope>
    <source>
        <strain evidence="3 4">CCFEE 6314</strain>
    </source>
</reference>
<comment type="caution">
    <text evidence="3">The sequence shown here is derived from an EMBL/GenBank/DDBJ whole genome shotgun (WGS) entry which is preliminary data.</text>
</comment>
<sequence>MQTRVAQVLSLFAILVLSIILLIMSSKYAAWAREMTAAAGNWLNLCFYVGSIPLISLVYSTSHLAALQFNGLPIPPYPNTRTSAIVANPKNRQSKANSYDPDYTSSTTFFILVISVLHFFAWFIQSILCTSCELAPILSGAQGRVPAWCPQSRFQDTGNPNLADMLAKLATAKDILQWVMVGLTVALIEIARREWMRAERVRTETYRAQGAGIDFGGERRPINFKTGVELVGIQISGPQPIRPPSVQEPPPPESESKHNRKGQGSLGEPGPPIPRQPEGPGVPVGKNTDNYYGNGMKAALKRSGTLNYMYDTRV</sequence>
<evidence type="ECO:0000256" key="1">
    <source>
        <dbReference type="SAM" id="MobiDB-lite"/>
    </source>
</evidence>
<dbReference type="Proteomes" id="UP000288859">
    <property type="component" value="Unassembled WGS sequence"/>
</dbReference>
<keyword evidence="2" id="KW-0812">Transmembrane</keyword>
<evidence type="ECO:0000313" key="4">
    <source>
        <dbReference type="Proteomes" id="UP000288859"/>
    </source>
</evidence>
<protein>
    <submittedName>
        <fullName evidence="3">Uncharacterized protein</fullName>
    </submittedName>
</protein>
<dbReference type="OrthoDB" id="4160315at2759"/>
<feature type="region of interest" description="Disordered" evidence="1">
    <location>
        <begin position="235"/>
        <end position="295"/>
    </location>
</feature>
<dbReference type="AlphaFoldDB" id="A0A438N842"/>
<gene>
    <name evidence="3" type="ORF">B0A52_04302</name>
</gene>
<feature type="transmembrane region" description="Helical" evidence="2">
    <location>
        <begin position="42"/>
        <end position="59"/>
    </location>
</feature>
<organism evidence="3 4">
    <name type="scientific">Exophiala mesophila</name>
    <name type="common">Black yeast-like fungus</name>
    <dbReference type="NCBI Taxonomy" id="212818"/>
    <lineage>
        <taxon>Eukaryota</taxon>
        <taxon>Fungi</taxon>
        <taxon>Dikarya</taxon>
        <taxon>Ascomycota</taxon>
        <taxon>Pezizomycotina</taxon>
        <taxon>Eurotiomycetes</taxon>
        <taxon>Chaetothyriomycetidae</taxon>
        <taxon>Chaetothyriales</taxon>
        <taxon>Herpotrichiellaceae</taxon>
        <taxon>Exophiala</taxon>
    </lineage>
</organism>
<feature type="transmembrane region" description="Helical" evidence="2">
    <location>
        <begin position="109"/>
        <end position="128"/>
    </location>
</feature>
<dbReference type="EMBL" id="NAJM01000015">
    <property type="protein sequence ID" value="RVX71903.1"/>
    <property type="molecule type" value="Genomic_DNA"/>
</dbReference>